<sequence length="170" mass="19358">MPAVFRWHPKYELIEAEKANHAIARMCSWLKVSRSGYYEWRERPASATAQRRALLVRLVAEIFADSHETYGYRRVHAALLRRGEHCSAELVRALMREQGLTPAQVRAFRPITTVQGAFRGIPDLVRRDFTAERPGTKLVGDITSWESHRGSGRVQVELSAGDHSDITDFV</sequence>
<dbReference type="Proteomes" id="UP000534286">
    <property type="component" value="Unassembled WGS sequence"/>
</dbReference>
<comment type="caution">
    <text evidence="2">The sequence shown here is derived from an EMBL/GenBank/DDBJ whole genome shotgun (WGS) entry which is preliminary data.</text>
</comment>
<evidence type="ECO:0000313" key="3">
    <source>
        <dbReference type="Proteomes" id="UP000534286"/>
    </source>
</evidence>
<dbReference type="EMBL" id="JACHJU010000008">
    <property type="protein sequence ID" value="MBB4944332.1"/>
    <property type="molecule type" value="Genomic_DNA"/>
</dbReference>
<organism evidence="2 3">
    <name type="scientific">Streptosporangium album</name>
    <dbReference type="NCBI Taxonomy" id="47479"/>
    <lineage>
        <taxon>Bacteria</taxon>
        <taxon>Bacillati</taxon>
        <taxon>Actinomycetota</taxon>
        <taxon>Actinomycetes</taxon>
        <taxon>Streptosporangiales</taxon>
        <taxon>Streptosporangiaceae</taxon>
        <taxon>Streptosporangium</taxon>
    </lineage>
</organism>
<accession>A0A7W7S6F0</accession>
<dbReference type="InterPro" id="IPR050900">
    <property type="entry name" value="Transposase_IS3/IS150/IS904"/>
</dbReference>
<name>A0A7W7S6F0_9ACTN</name>
<keyword evidence="3" id="KW-1185">Reference proteome</keyword>
<dbReference type="PANTHER" id="PTHR46889:SF4">
    <property type="entry name" value="TRANSPOSASE INSO FOR INSERTION SEQUENCE ELEMENT IS911B-RELATED"/>
    <property type="match status" value="1"/>
</dbReference>
<dbReference type="Pfam" id="PF13276">
    <property type="entry name" value="HTH_21"/>
    <property type="match status" value="1"/>
</dbReference>
<dbReference type="RefSeq" id="WP_184760162.1">
    <property type="nucleotide sequence ID" value="NZ_BAABEK010000127.1"/>
</dbReference>
<dbReference type="PANTHER" id="PTHR46889">
    <property type="entry name" value="TRANSPOSASE INSF FOR INSERTION SEQUENCE IS3B-RELATED"/>
    <property type="match status" value="1"/>
</dbReference>
<gene>
    <name evidence="2" type="ORF">FHR32_008738</name>
</gene>
<feature type="domain" description="HTH-like" evidence="1">
    <location>
        <begin position="52"/>
        <end position="107"/>
    </location>
</feature>
<proteinExistence type="predicted"/>
<protein>
    <submittedName>
        <fullName evidence="2">Transposase InsO family protein</fullName>
    </submittedName>
</protein>
<evidence type="ECO:0000313" key="2">
    <source>
        <dbReference type="EMBL" id="MBB4944332.1"/>
    </source>
</evidence>
<evidence type="ECO:0000259" key="1">
    <source>
        <dbReference type="Pfam" id="PF13276"/>
    </source>
</evidence>
<dbReference type="AlphaFoldDB" id="A0A7W7S6F0"/>
<reference evidence="2 3" key="1">
    <citation type="submission" date="2020-08" db="EMBL/GenBank/DDBJ databases">
        <title>Sequencing the genomes of 1000 actinobacteria strains.</title>
        <authorList>
            <person name="Klenk H.-P."/>
        </authorList>
    </citation>
    <scope>NUCLEOTIDE SEQUENCE [LARGE SCALE GENOMIC DNA]</scope>
    <source>
        <strain evidence="2 3">DSM 43023</strain>
    </source>
</reference>
<dbReference type="InterPro" id="IPR025948">
    <property type="entry name" value="HTH-like_dom"/>
</dbReference>